<dbReference type="SUPFAM" id="SSF46785">
    <property type="entry name" value="Winged helix' DNA-binding domain"/>
    <property type="match status" value="1"/>
</dbReference>
<dbReference type="GO" id="GO:0006351">
    <property type="term" value="P:DNA-templated transcription"/>
    <property type="evidence" value="ECO:0007669"/>
    <property type="project" value="TreeGrafter"/>
</dbReference>
<sequence>MILKDITQIRSFIAIYQTKSLTKAAKKMGMSKAAMAKRLSLLESEMGYSLFRRSTRQIVPTPEADRIFIEAQRLLDHVQEFEATFGKDDAMKGLIRVTCSITMAQDILARVLNDFQLKHPELTIELVATDSMLDMIENNIDLAIRINPGENTSFQGRKIGQHRMVMVASPEYLKKHKKIRQLEDLKGHRVLFINTHGEYQFKSNKMKIKAFTKPRDFLTNDPGVLTKLAVDGMGIAIRPLWNVIELVNHNKLELILKNEIINPVGDVWLLSSVGKRQTHRVRVLFDELVETLAPFFDN</sequence>
<dbReference type="Gene3D" id="1.10.10.10">
    <property type="entry name" value="Winged helix-like DNA-binding domain superfamily/Winged helix DNA-binding domain"/>
    <property type="match status" value="1"/>
</dbReference>
<dbReference type="InterPro" id="IPR058163">
    <property type="entry name" value="LysR-type_TF_proteobact-type"/>
</dbReference>
<dbReference type="RefSeq" id="WP_102242865.1">
    <property type="nucleotide sequence ID" value="NZ_CP025704.1"/>
</dbReference>
<proteinExistence type="inferred from homology"/>
<evidence type="ECO:0000256" key="1">
    <source>
        <dbReference type="ARBA" id="ARBA00009437"/>
    </source>
</evidence>
<name>A0A2K9NPX2_BACTC</name>
<dbReference type="AlphaFoldDB" id="A0A2K9NPX2"/>
<dbReference type="InterPro" id="IPR005119">
    <property type="entry name" value="LysR_subst-bd"/>
</dbReference>
<evidence type="ECO:0000256" key="2">
    <source>
        <dbReference type="ARBA" id="ARBA00023015"/>
    </source>
</evidence>
<dbReference type="CDD" id="cd08422">
    <property type="entry name" value="PBP2_CrgA_like"/>
    <property type="match status" value="1"/>
</dbReference>
<dbReference type="InterPro" id="IPR000847">
    <property type="entry name" value="LysR_HTH_N"/>
</dbReference>
<dbReference type="GO" id="GO:0043565">
    <property type="term" value="F:sequence-specific DNA binding"/>
    <property type="evidence" value="ECO:0007669"/>
    <property type="project" value="TreeGrafter"/>
</dbReference>
<evidence type="ECO:0000256" key="4">
    <source>
        <dbReference type="ARBA" id="ARBA00023163"/>
    </source>
</evidence>
<keyword evidence="3" id="KW-0238">DNA-binding</keyword>
<protein>
    <submittedName>
        <fullName evidence="5">Uncharacterized protein</fullName>
    </submittedName>
</protein>
<keyword evidence="6" id="KW-1185">Reference proteome</keyword>
<dbReference type="PANTHER" id="PTHR30537">
    <property type="entry name" value="HTH-TYPE TRANSCRIPTIONAL REGULATOR"/>
    <property type="match status" value="1"/>
</dbReference>
<organism evidence="5 6">
    <name type="scientific">Bacteriovorax stolpii</name>
    <name type="common">Bdellovibrio stolpii</name>
    <dbReference type="NCBI Taxonomy" id="960"/>
    <lineage>
        <taxon>Bacteria</taxon>
        <taxon>Pseudomonadati</taxon>
        <taxon>Bdellovibrionota</taxon>
        <taxon>Bacteriovoracia</taxon>
        <taxon>Bacteriovoracales</taxon>
        <taxon>Bacteriovoracaceae</taxon>
        <taxon>Bacteriovorax</taxon>
    </lineage>
</organism>
<accession>A0A2K9NPX2</accession>
<dbReference type="Gene3D" id="3.40.190.290">
    <property type="match status" value="1"/>
</dbReference>
<evidence type="ECO:0000313" key="6">
    <source>
        <dbReference type="Proteomes" id="UP000235584"/>
    </source>
</evidence>
<dbReference type="InterPro" id="IPR036390">
    <property type="entry name" value="WH_DNA-bd_sf"/>
</dbReference>
<keyword evidence="4" id="KW-0804">Transcription</keyword>
<reference evidence="5 6" key="1">
    <citation type="submission" date="2018-01" db="EMBL/GenBank/DDBJ databases">
        <title>Complete genome sequence of Bacteriovorax stolpii DSM12778.</title>
        <authorList>
            <person name="Tang B."/>
            <person name="Chang J."/>
        </authorList>
    </citation>
    <scope>NUCLEOTIDE SEQUENCE [LARGE SCALE GENOMIC DNA]</scope>
    <source>
        <strain evidence="5 6">DSM 12778</strain>
    </source>
</reference>
<dbReference type="EMBL" id="CP025704">
    <property type="protein sequence ID" value="AUN97570.1"/>
    <property type="molecule type" value="Genomic_DNA"/>
</dbReference>
<dbReference type="KEGG" id="bsto:C0V70_05470"/>
<dbReference type="Pfam" id="PF00126">
    <property type="entry name" value="HTH_1"/>
    <property type="match status" value="1"/>
</dbReference>
<keyword evidence="2" id="KW-0805">Transcription regulation</keyword>
<dbReference type="Pfam" id="PF03466">
    <property type="entry name" value="LysR_substrate"/>
    <property type="match status" value="1"/>
</dbReference>
<evidence type="ECO:0000313" key="5">
    <source>
        <dbReference type="EMBL" id="AUN97570.1"/>
    </source>
</evidence>
<comment type="similarity">
    <text evidence="1">Belongs to the LysR transcriptional regulatory family.</text>
</comment>
<dbReference type="PANTHER" id="PTHR30537:SF3">
    <property type="entry name" value="TRANSCRIPTIONAL REGULATORY PROTEIN"/>
    <property type="match status" value="1"/>
</dbReference>
<dbReference type="SUPFAM" id="SSF53850">
    <property type="entry name" value="Periplasmic binding protein-like II"/>
    <property type="match status" value="1"/>
</dbReference>
<dbReference type="PROSITE" id="PS50931">
    <property type="entry name" value="HTH_LYSR"/>
    <property type="match status" value="1"/>
</dbReference>
<dbReference type="Proteomes" id="UP000235584">
    <property type="component" value="Chromosome"/>
</dbReference>
<evidence type="ECO:0000256" key="3">
    <source>
        <dbReference type="ARBA" id="ARBA00023125"/>
    </source>
</evidence>
<dbReference type="InterPro" id="IPR036388">
    <property type="entry name" value="WH-like_DNA-bd_sf"/>
</dbReference>
<dbReference type="GO" id="GO:0003700">
    <property type="term" value="F:DNA-binding transcription factor activity"/>
    <property type="evidence" value="ECO:0007669"/>
    <property type="project" value="InterPro"/>
</dbReference>
<gene>
    <name evidence="5" type="ORF">C0V70_05470</name>
</gene>